<sequence length="437" mass="47209">MENQDNPSPNPHNYNTNYNNYVNHNNNYTNNVNPISSSQHASDNPSPTTPAPQFTTLFWNTDDSASPSVFKGLYHRRAYSDGSFQTAGAGDDGIYTPGLEEMGAEEDELVSALLNEDNGAGGQLMDHDDGSSGGGETKKKGSRGIRRPSLPAEILANRRSAARSKERKVRYMLELERRIQSLQTDSWNLSAQISIYERETRGLSTENVELKLRLQAMEDQADLRDAINEALRNEVESLKIANAELRTPTEPCPFGAPQRVPYSPSASPSTLTQQPPVHFSPLTSPSTLQGPAHSTQPLTSPSTVQLPVHITPPLTSPSTVNLPVHYSALTSPSTVQTIHFSPLTSPSLVQTVPFTQIASPSTPQTTTTIPRPSVYAVAPLPPLHKSRSSIISRRLRQANLVTPTEQNDSPGGSNKGQDVVNGEGAPVSTSRSGSATS</sequence>
<accession>A0ACC0QAS6</accession>
<reference evidence="1" key="1">
    <citation type="submission" date="2022-02" db="EMBL/GenBank/DDBJ databases">
        <title>Plant Genome Project.</title>
        <authorList>
            <person name="Zhang R.-G."/>
        </authorList>
    </citation>
    <scope>NUCLEOTIDE SEQUENCE</scope>
    <source>
        <strain evidence="1">AT1</strain>
    </source>
</reference>
<dbReference type="Proteomes" id="UP001062846">
    <property type="component" value="Chromosome 1"/>
</dbReference>
<proteinExistence type="predicted"/>
<organism evidence="1 2">
    <name type="scientific">Rhododendron molle</name>
    <name type="common">Chinese azalea</name>
    <name type="synonym">Azalea mollis</name>
    <dbReference type="NCBI Taxonomy" id="49168"/>
    <lineage>
        <taxon>Eukaryota</taxon>
        <taxon>Viridiplantae</taxon>
        <taxon>Streptophyta</taxon>
        <taxon>Embryophyta</taxon>
        <taxon>Tracheophyta</taxon>
        <taxon>Spermatophyta</taxon>
        <taxon>Magnoliopsida</taxon>
        <taxon>eudicotyledons</taxon>
        <taxon>Gunneridae</taxon>
        <taxon>Pentapetalae</taxon>
        <taxon>asterids</taxon>
        <taxon>Ericales</taxon>
        <taxon>Ericaceae</taxon>
        <taxon>Ericoideae</taxon>
        <taxon>Rhodoreae</taxon>
        <taxon>Rhododendron</taxon>
    </lineage>
</organism>
<gene>
    <name evidence="1" type="ORF">RHMOL_Rhmol01G0328200</name>
</gene>
<comment type="caution">
    <text evidence="1">The sequence shown here is derived from an EMBL/GenBank/DDBJ whole genome shotgun (WGS) entry which is preliminary data.</text>
</comment>
<evidence type="ECO:0000313" key="1">
    <source>
        <dbReference type="EMBL" id="KAI8574093.1"/>
    </source>
</evidence>
<keyword evidence="2" id="KW-1185">Reference proteome</keyword>
<evidence type="ECO:0000313" key="2">
    <source>
        <dbReference type="Proteomes" id="UP001062846"/>
    </source>
</evidence>
<name>A0ACC0QAS6_RHOML</name>
<dbReference type="EMBL" id="CM046388">
    <property type="protein sequence ID" value="KAI8574093.1"/>
    <property type="molecule type" value="Genomic_DNA"/>
</dbReference>
<protein>
    <submittedName>
        <fullName evidence="1">Uncharacterized protein</fullName>
    </submittedName>
</protein>